<keyword evidence="10" id="KW-1185">Reference proteome</keyword>
<feature type="zinc finger region" description="RING-Gid-type" evidence="6">
    <location>
        <begin position="329"/>
        <end position="372"/>
    </location>
</feature>
<dbReference type="AlphaFoldDB" id="A0AAD8R2J0"/>
<dbReference type="Gene3D" id="3.30.40.10">
    <property type="entry name" value="Zinc/RING finger domain, C3HC4 (zinc finger)"/>
    <property type="match status" value="1"/>
</dbReference>
<dbReference type="GO" id="GO:0005634">
    <property type="term" value="C:nucleus"/>
    <property type="evidence" value="ECO:0007669"/>
    <property type="project" value="TreeGrafter"/>
</dbReference>
<keyword evidence="2" id="KW-0963">Cytoplasm</keyword>
<dbReference type="InterPro" id="IPR024964">
    <property type="entry name" value="CTLH/CRA"/>
</dbReference>
<dbReference type="PANTHER" id="PTHR12170">
    <property type="entry name" value="MACROPHAGE ERYTHROBLAST ATTACHER-RELATED"/>
    <property type="match status" value="1"/>
</dbReference>
<keyword evidence="5" id="KW-0862">Zinc</keyword>
<dbReference type="PROSITE" id="PS51867">
    <property type="entry name" value="ZF_RING_GID"/>
    <property type="match status" value="1"/>
</dbReference>
<evidence type="ECO:0000256" key="3">
    <source>
        <dbReference type="ARBA" id="ARBA00022723"/>
    </source>
</evidence>
<comment type="subcellular location">
    <subcellularLocation>
        <location evidence="1">Cytoplasm</location>
    </subcellularLocation>
</comment>
<evidence type="ECO:0000256" key="4">
    <source>
        <dbReference type="ARBA" id="ARBA00022771"/>
    </source>
</evidence>
<dbReference type="SMART" id="SM00757">
    <property type="entry name" value="CRA"/>
    <property type="match status" value="1"/>
</dbReference>
<feature type="domain" description="RING-Gid-type" evidence="8">
    <location>
        <begin position="329"/>
        <end position="372"/>
    </location>
</feature>
<dbReference type="Pfam" id="PF10607">
    <property type="entry name" value="CTLH"/>
    <property type="match status" value="1"/>
</dbReference>
<evidence type="ECO:0000313" key="10">
    <source>
        <dbReference type="Proteomes" id="UP001231189"/>
    </source>
</evidence>
<evidence type="ECO:0000259" key="8">
    <source>
        <dbReference type="PROSITE" id="PS51867"/>
    </source>
</evidence>
<dbReference type="GO" id="GO:0005737">
    <property type="term" value="C:cytoplasm"/>
    <property type="evidence" value="ECO:0007669"/>
    <property type="project" value="UniProtKB-SubCell"/>
</dbReference>
<evidence type="ECO:0000259" key="7">
    <source>
        <dbReference type="PROSITE" id="PS50897"/>
    </source>
</evidence>
<gene>
    <name evidence="9" type="ORF">QYE76_019145</name>
</gene>
<dbReference type="Proteomes" id="UP001231189">
    <property type="component" value="Unassembled WGS sequence"/>
</dbReference>
<feature type="domain" description="CTLH" evidence="7">
    <location>
        <begin position="150"/>
        <end position="207"/>
    </location>
</feature>
<proteinExistence type="predicted"/>
<dbReference type="GO" id="GO:0034657">
    <property type="term" value="C:GID complex"/>
    <property type="evidence" value="ECO:0007669"/>
    <property type="project" value="TreeGrafter"/>
</dbReference>
<dbReference type="FunFam" id="3.30.40.10:FF:000143">
    <property type="entry name" value="Regulator of gluconeogenesis Rmd5"/>
    <property type="match status" value="1"/>
</dbReference>
<dbReference type="InterPro" id="IPR027370">
    <property type="entry name" value="Znf-RING_euk"/>
</dbReference>
<dbReference type="InterPro" id="IPR006594">
    <property type="entry name" value="LisH"/>
</dbReference>
<dbReference type="SMART" id="SM00668">
    <property type="entry name" value="CTLH"/>
    <property type="match status" value="1"/>
</dbReference>
<dbReference type="PROSITE" id="PS50896">
    <property type="entry name" value="LISH"/>
    <property type="match status" value="1"/>
</dbReference>
<sequence>MEIDSLREAFDRVVEKRTLSSTKVQEAIDQIVNEVMQAISKIQTMNTDSMDSCDHSYILAELKAKLNEVAPLNQLEGCQKELNVALSKYLKLLEKSFNPDISKAYRNVDFETSTINNIIANHFYRQGLFDLGDSFVHECGESDRSYLKSSFQEMYGILEAMQARNLEPALSWAAKNHDQLLQNSSMLELKLHSLQFVEILTNKGSKAEALQYARAHLGPFGFMHEAEIPRLMACLIWDRLDQSPYAEFVSSTQWEKLSEELIHQFCSILGQASDSPLNVAISAGFQGLPTLLKLTMVMAAKKQEWQAMKQLPVPIDIGPEFQYHSVFVCPVLREQSSDENPPMLMPCGHAVSKQSIMKLSKSSSRTFKCPYCPSEAVASQCKQLRF</sequence>
<dbReference type="InterPro" id="IPR044063">
    <property type="entry name" value="ZF_RING_GID"/>
</dbReference>
<dbReference type="CDD" id="cd16652">
    <property type="entry name" value="dRING_Rmd5p-like"/>
    <property type="match status" value="1"/>
</dbReference>
<keyword evidence="3" id="KW-0479">Metal-binding</keyword>
<dbReference type="InterPro" id="IPR006595">
    <property type="entry name" value="CTLH_C"/>
</dbReference>
<keyword evidence="4 6" id="KW-0863">Zinc-finger</keyword>
<organism evidence="9 10">
    <name type="scientific">Lolium multiflorum</name>
    <name type="common">Italian ryegrass</name>
    <name type="synonym">Lolium perenne subsp. multiflorum</name>
    <dbReference type="NCBI Taxonomy" id="4521"/>
    <lineage>
        <taxon>Eukaryota</taxon>
        <taxon>Viridiplantae</taxon>
        <taxon>Streptophyta</taxon>
        <taxon>Embryophyta</taxon>
        <taxon>Tracheophyta</taxon>
        <taxon>Spermatophyta</taxon>
        <taxon>Magnoliopsida</taxon>
        <taxon>Liliopsida</taxon>
        <taxon>Poales</taxon>
        <taxon>Poaceae</taxon>
        <taxon>BOP clade</taxon>
        <taxon>Pooideae</taxon>
        <taxon>Poodae</taxon>
        <taxon>Poeae</taxon>
        <taxon>Poeae Chloroplast Group 2 (Poeae type)</taxon>
        <taxon>Loliodinae</taxon>
        <taxon>Loliinae</taxon>
        <taxon>Lolium</taxon>
    </lineage>
</organism>
<dbReference type="SUPFAM" id="SSF57850">
    <property type="entry name" value="RING/U-box"/>
    <property type="match status" value="1"/>
</dbReference>
<dbReference type="Pfam" id="PF13445">
    <property type="entry name" value="zf-RING_UBOX"/>
    <property type="match status" value="1"/>
</dbReference>
<reference evidence="9" key="1">
    <citation type="submission" date="2023-07" db="EMBL/GenBank/DDBJ databases">
        <title>A chromosome-level genome assembly of Lolium multiflorum.</title>
        <authorList>
            <person name="Chen Y."/>
            <person name="Copetti D."/>
            <person name="Kolliker R."/>
            <person name="Studer B."/>
        </authorList>
    </citation>
    <scope>NUCLEOTIDE SEQUENCE</scope>
    <source>
        <strain evidence="9">02402/16</strain>
        <tissue evidence="9">Leaf</tissue>
    </source>
</reference>
<protein>
    <submittedName>
        <fullName evidence="9">Uncharacterized protein</fullName>
    </submittedName>
</protein>
<dbReference type="InterPro" id="IPR045098">
    <property type="entry name" value="Fyv10_fam"/>
</dbReference>
<name>A0AAD8R2J0_LOLMU</name>
<evidence type="ECO:0000313" key="9">
    <source>
        <dbReference type="EMBL" id="KAK1613628.1"/>
    </source>
</evidence>
<dbReference type="PANTHER" id="PTHR12170:SF3">
    <property type="entry name" value="GH10162P"/>
    <property type="match status" value="1"/>
</dbReference>
<evidence type="ECO:0000256" key="6">
    <source>
        <dbReference type="PROSITE-ProRule" id="PRU01215"/>
    </source>
</evidence>
<dbReference type="GO" id="GO:0061630">
    <property type="term" value="F:ubiquitin protein ligase activity"/>
    <property type="evidence" value="ECO:0007669"/>
    <property type="project" value="InterPro"/>
</dbReference>
<comment type="caution">
    <text evidence="9">The sequence shown here is derived from an EMBL/GenBank/DDBJ whole genome shotgun (WGS) entry which is preliminary data.</text>
</comment>
<accession>A0AAD8R2J0</accession>
<dbReference type="EMBL" id="JAUUTY010000006">
    <property type="protein sequence ID" value="KAK1613628.1"/>
    <property type="molecule type" value="Genomic_DNA"/>
</dbReference>
<dbReference type="InterPro" id="IPR037683">
    <property type="entry name" value="Rmd5_dRing"/>
</dbReference>
<dbReference type="InterPro" id="IPR013144">
    <property type="entry name" value="CRA_dom"/>
</dbReference>
<dbReference type="GO" id="GO:0008270">
    <property type="term" value="F:zinc ion binding"/>
    <property type="evidence" value="ECO:0007669"/>
    <property type="project" value="UniProtKB-KW"/>
</dbReference>
<evidence type="ECO:0000256" key="2">
    <source>
        <dbReference type="ARBA" id="ARBA00022490"/>
    </source>
</evidence>
<evidence type="ECO:0000256" key="5">
    <source>
        <dbReference type="ARBA" id="ARBA00022833"/>
    </source>
</evidence>
<dbReference type="PROSITE" id="PS50897">
    <property type="entry name" value="CTLH"/>
    <property type="match status" value="1"/>
</dbReference>
<dbReference type="GO" id="GO:0043161">
    <property type="term" value="P:proteasome-mediated ubiquitin-dependent protein catabolic process"/>
    <property type="evidence" value="ECO:0007669"/>
    <property type="project" value="InterPro"/>
</dbReference>
<dbReference type="InterPro" id="IPR013083">
    <property type="entry name" value="Znf_RING/FYVE/PHD"/>
</dbReference>
<evidence type="ECO:0000256" key="1">
    <source>
        <dbReference type="ARBA" id="ARBA00004496"/>
    </source>
</evidence>